<evidence type="ECO:0000256" key="2">
    <source>
        <dbReference type="ARBA" id="ARBA00023125"/>
    </source>
</evidence>
<evidence type="ECO:0000313" key="7">
    <source>
        <dbReference type="EMBL" id="SGZ54728.1"/>
    </source>
</evidence>
<dbReference type="GO" id="GO:0005634">
    <property type="term" value="C:nucleus"/>
    <property type="evidence" value="ECO:0007669"/>
    <property type="project" value="TreeGrafter"/>
</dbReference>
<dbReference type="InterPro" id="IPR036864">
    <property type="entry name" value="Zn2-C6_fun-type_DNA-bd_sf"/>
</dbReference>
<keyword evidence="4" id="KW-0539">Nucleus</keyword>
<name>A0A1L0DFP6_9ASCO</name>
<dbReference type="AlphaFoldDB" id="A0A1L0DFP6"/>
<gene>
    <name evidence="7" type="ORF">SAMEA4029010_CIC11G00000004215</name>
</gene>
<keyword evidence="1" id="KW-0805">Transcription regulation</keyword>
<keyword evidence="5" id="KW-0472">Membrane</keyword>
<reference evidence="7 8" key="1">
    <citation type="submission" date="2016-10" db="EMBL/GenBank/DDBJ databases">
        <authorList>
            <person name="de Groot N.N."/>
        </authorList>
    </citation>
    <scope>NUCLEOTIDE SEQUENCE [LARGE SCALE GENOMIC DNA]</scope>
    <source>
        <strain evidence="7 8">CBS 141442</strain>
    </source>
</reference>
<protein>
    <submittedName>
        <fullName evidence="7">CIC11C00000004215</fullName>
    </submittedName>
</protein>
<keyword evidence="2" id="KW-0238">DNA-binding</keyword>
<keyword evidence="3" id="KW-0804">Transcription</keyword>
<dbReference type="PROSITE" id="PS00463">
    <property type="entry name" value="ZN2_CY6_FUNGAL_1"/>
    <property type="match status" value="1"/>
</dbReference>
<dbReference type="Pfam" id="PF00172">
    <property type="entry name" value="Zn_clus"/>
    <property type="match status" value="1"/>
</dbReference>
<organism evidence="7 8">
    <name type="scientific">Sungouiella intermedia</name>
    <dbReference type="NCBI Taxonomy" id="45354"/>
    <lineage>
        <taxon>Eukaryota</taxon>
        <taxon>Fungi</taxon>
        <taxon>Dikarya</taxon>
        <taxon>Ascomycota</taxon>
        <taxon>Saccharomycotina</taxon>
        <taxon>Pichiomycetes</taxon>
        <taxon>Metschnikowiaceae</taxon>
        <taxon>Sungouiella</taxon>
    </lineage>
</organism>
<accession>A0A1L0DFP6</accession>
<dbReference type="PANTHER" id="PTHR31069:SF12">
    <property type="entry name" value="TRANSCRIPTION FACTOR DOMAIN-CONTAINING PROTEIN"/>
    <property type="match status" value="1"/>
</dbReference>
<proteinExistence type="predicted"/>
<evidence type="ECO:0000256" key="5">
    <source>
        <dbReference type="SAM" id="Phobius"/>
    </source>
</evidence>
<feature type="transmembrane region" description="Helical" evidence="5">
    <location>
        <begin position="510"/>
        <end position="529"/>
    </location>
</feature>
<keyword evidence="8" id="KW-1185">Reference proteome</keyword>
<dbReference type="SUPFAM" id="SSF57701">
    <property type="entry name" value="Zn2/Cys6 DNA-binding domain"/>
    <property type="match status" value="1"/>
</dbReference>
<dbReference type="GO" id="GO:0045944">
    <property type="term" value="P:positive regulation of transcription by RNA polymerase II"/>
    <property type="evidence" value="ECO:0007669"/>
    <property type="project" value="TreeGrafter"/>
</dbReference>
<evidence type="ECO:0000256" key="3">
    <source>
        <dbReference type="ARBA" id="ARBA00023163"/>
    </source>
</evidence>
<evidence type="ECO:0000313" key="8">
    <source>
        <dbReference type="Proteomes" id="UP000182334"/>
    </source>
</evidence>
<dbReference type="STRING" id="45354.A0A1L0DFP6"/>
<dbReference type="GO" id="GO:0000981">
    <property type="term" value="F:DNA-binding transcription factor activity, RNA polymerase II-specific"/>
    <property type="evidence" value="ECO:0007669"/>
    <property type="project" value="InterPro"/>
</dbReference>
<keyword evidence="5" id="KW-0812">Transmembrane</keyword>
<evidence type="ECO:0000256" key="4">
    <source>
        <dbReference type="ARBA" id="ARBA00023242"/>
    </source>
</evidence>
<evidence type="ECO:0000259" key="6">
    <source>
        <dbReference type="PROSITE" id="PS50048"/>
    </source>
</evidence>
<dbReference type="EMBL" id="LT635759">
    <property type="protein sequence ID" value="SGZ54728.1"/>
    <property type="molecule type" value="Genomic_DNA"/>
</dbReference>
<dbReference type="CDD" id="cd12148">
    <property type="entry name" value="fungal_TF_MHR"/>
    <property type="match status" value="1"/>
</dbReference>
<dbReference type="InterPro" id="IPR050675">
    <property type="entry name" value="OAF3"/>
</dbReference>
<dbReference type="PROSITE" id="PS50048">
    <property type="entry name" value="ZN2_CY6_FUNGAL_2"/>
    <property type="match status" value="1"/>
</dbReference>
<keyword evidence="5" id="KW-1133">Transmembrane helix</keyword>
<dbReference type="PANTHER" id="PTHR31069">
    <property type="entry name" value="OLEATE-ACTIVATED TRANSCRIPTION FACTOR 1-RELATED"/>
    <property type="match status" value="1"/>
</dbReference>
<sequence>MHIHMDIIRMDAPMSTRKRIRSTFVCTGCHLKKKKCDRQSPCGTCVRAGRGSLCRYSTLNSNVPLPYGIPQSGTAVETLPFTASSSIPLADVEGDGKISLIDFLATSADVGMPRIKGMLPHVSFVNSDPTTGLIWFLLKSSPPRMYDALFWRNTILSEARVLTFDNEWKIQPDLQYIPKLTAIHDIEEFDGLRASVSQFGQHIGILFHLSISYILETLVSQVQEVLPPVESISFFVEAFFAHNCAGFPIIDEASFKECLQRILGINFQTNTSIVTDIRIESTGDLAILATLMFVLRFGYLGLISFPKHDLERQKDGSKGFISIDVINVGEHILKEISFSFDVHPNLLQAQAIRLLYHYHCPEGDCFTDDGEAGMFLGNIILMMEALHMNDIHSVPMNWAPEWSTKPRESFLHSVILLDVELSVLYGRAPKFSLLSTPTHGSSKFSCIMPVVELLHRLTKSTLTPGLQIERSNLMADTAELEKLMLELLGKPEHYLNQDLEDNLKLVRFRLLIVCSCFILSVFYALYIHAESRTNYSASAIYFMKAAGAILGDLVCVNELFPRVCNSYFGTGALLKLRPLLLGCTRMKQVICKLAYRAQCSIKLKPGVDSYKIISLKQILVELGEGVGGIYDELLKGSRCAWAQGKACQYVKLALCWLDTIDGDIEAVSQAGLNYGTSDLDLILRSLRKYRDEHRVYKELYTVEVRGFTRSDEQDAMETIQTDRMWKLVVMIASYIKQLEFERKSDKLEDVFKMANGHDYDLFQNILSM</sequence>
<evidence type="ECO:0000256" key="1">
    <source>
        <dbReference type="ARBA" id="ARBA00023015"/>
    </source>
</evidence>
<feature type="domain" description="Zn(2)-C6 fungal-type" evidence="6">
    <location>
        <begin position="25"/>
        <end position="56"/>
    </location>
</feature>
<dbReference type="GO" id="GO:0008270">
    <property type="term" value="F:zinc ion binding"/>
    <property type="evidence" value="ECO:0007669"/>
    <property type="project" value="InterPro"/>
</dbReference>
<dbReference type="Gene3D" id="4.10.240.10">
    <property type="entry name" value="Zn(2)-C6 fungal-type DNA-binding domain"/>
    <property type="match status" value="1"/>
</dbReference>
<dbReference type="SMART" id="SM00066">
    <property type="entry name" value="GAL4"/>
    <property type="match status" value="1"/>
</dbReference>
<dbReference type="InterPro" id="IPR001138">
    <property type="entry name" value="Zn2Cys6_DnaBD"/>
</dbReference>
<dbReference type="GO" id="GO:0000978">
    <property type="term" value="F:RNA polymerase II cis-regulatory region sequence-specific DNA binding"/>
    <property type="evidence" value="ECO:0007669"/>
    <property type="project" value="TreeGrafter"/>
</dbReference>
<dbReference type="OrthoDB" id="2406834at2759"/>
<dbReference type="Proteomes" id="UP000182334">
    <property type="component" value="Chromosome IV"/>
</dbReference>